<evidence type="ECO:0000313" key="2">
    <source>
        <dbReference type="EMBL" id="CAH0098887.1"/>
    </source>
</evidence>
<sequence>MSSGKQLVSENDYSKSLCFLRKQFWKNYVRSSAFLAELLGLKHLDSVSNVPRLDQVGIFLYDEDFEDEVLMDSNYIAPNRAKNIFVRVLVPQKGNTSYTVERFSTCQTDNPNEGQESQDYGSYSLVDTPESEAHHEEGNNQTGSIIDYKQRPGYSCTKCSHEKRDGYIAKKIGHSLSVMETELEDLENVNSENSSWSLLNSQENVPGFATSTQIIPMDEVAILTFPV</sequence>
<evidence type="ECO:0000256" key="1">
    <source>
        <dbReference type="SAM" id="MobiDB-lite"/>
    </source>
</evidence>
<feature type="region of interest" description="Disordered" evidence="1">
    <location>
        <begin position="105"/>
        <end position="146"/>
    </location>
</feature>
<accession>A0A8J2RDF0</accession>
<dbReference type="AlphaFoldDB" id="A0A8J2RDF0"/>
<keyword evidence="3" id="KW-1185">Reference proteome</keyword>
<dbReference type="OrthoDB" id="6399758at2759"/>
<dbReference type="EMBL" id="CAKKLH010000010">
    <property type="protein sequence ID" value="CAH0098887.1"/>
    <property type="molecule type" value="Genomic_DNA"/>
</dbReference>
<proteinExistence type="predicted"/>
<evidence type="ECO:0000313" key="3">
    <source>
        <dbReference type="Proteomes" id="UP000789390"/>
    </source>
</evidence>
<gene>
    <name evidence="2" type="ORF">DGAL_LOCUS994</name>
</gene>
<protein>
    <submittedName>
        <fullName evidence="2">Uncharacterized protein</fullName>
    </submittedName>
</protein>
<feature type="compositionally biased region" description="Polar residues" evidence="1">
    <location>
        <begin position="105"/>
        <end position="121"/>
    </location>
</feature>
<reference evidence="2" key="1">
    <citation type="submission" date="2021-11" db="EMBL/GenBank/DDBJ databases">
        <authorList>
            <person name="Schell T."/>
        </authorList>
    </citation>
    <scope>NUCLEOTIDE SEQUENCE</scope>
    <source>
        <strain evidence="2">M5</strain>
    </source>
</reference>
<comment type="caution">
    <text evidence="2">The sequence shown here is derived from an EMBL/GenBank/DDBJ whole genome shotgun (WGS) entry which is preliminary data.</text>
</comment>
<name>A0A8J2RDF0_9CRUS</name>
<organism evidence="2 3">
    <name type="scientific">Daphnia galeata</name>
    <dbReference type="NCBI Taxonomy" id="27404"/>
    <lineage>
        <taxon>Eukaryota</taxon>
        <taxon>Metazoa</taxon>
        <taxon>Ecdysozoa</taxon>
        <taxon>Arthropoda</taxon>
        <taxon>Crustacea</taxon>
        <taxon>Branchiopoda</taxon>
        <taxon>Diplostraca</taxon>
        <taxon>Cladocera</taxon>
        <taxon>Anomopoda</taxon>
        <taxon>Daphniidae</taxon>
        <taxon>Daphnia</taxon>
    </lineage>
</organism>
<dbReference type="Proteomes" id="UP000789390">
    <property type="component" value="Unassembled WGS sequence"/>
</dbReference>